<dbReference type="PANTHER" id="PTHR23083:SF464">
    <property type="entry name" value="TETRATRICOPEPTIDE REPEAT DOMAIN 7, ISOFORM A"/>
    <property type="match status" value="1"/>
</dbReference>
<gene>
    <name evidence="7" type="ORF">LAME_0C01222G</name>
</gene>
<evidence type="ECO:0000256" key="4">
    <source>
        <dbReference type="ARBA" id="ARBA00022583"/>
    </source>
</evidence>
<comment type="similarity">
    <text evidence="5">Belongs to the YPP1 family.</text>
</comment>
<dbReference type="Gene3D" id="1.25.40.10">
    <property type="entry name" value="Tetratricopeptide repeat domain"/>
    <property type="match status" value="1"/>
</dbReference>
<dbReference type="AlphaFoldDB" id="A0A1G4IZ53"/>
<evidence type="ECO:0000256" key="6">
    <source>
        <dbReference type="ARBA" id="ARBA00039231"/>
    </source>
</evidence>
<dbReference type="Proteomes" id="UP000191144">
    <property type="component" value="Chromosome C"/>
</dbReference>
<dbReference type="OrthoDB" id="29013at2759"/>
<comment type="subcellular location">
    <subcellularLocation>
        <location evidence="2">Cell membrane</location>
        <topology evidence="2">Peripheral membrane protein</topology>
        <orientation evidence="2">Cytoplasmic side</orientation>
    </subcellularLocation>
    <subcellularLocation>
        <location evidence="3">Cytoplasmic granule</location>
    </subcellularLocation>
</comment>
<reference evidence="8" key="1">
    <citation type="submission" date="2016-03" db="EMBL/GenBank/DDBJ databases">
        <authorList>
            <person name="Devillers Hugo."/>
        </authorList>
    </citation>
    <scope>NUCLEOTIDE SEQUENCE [LARGE SCALE GENOMIC DNA]</scope>
</reference>
<evidence type="ECO:0000313" key="8">
    <source>
        <dbReference type="Proteomes" id="UP000191144"/>
    </source>
</evidence>
<sequence>MTQKLEDNSNALQDRLLGCGVFNCPDKQLNALLSLQYRTHYHVFGGNTANKSVFEVLQGELSKCDYSGSSNAIKKRIGLNLQGILSYHLSATESAQNHLVLADQVKLGPGPFETFLQLETLYFTGLLKGNGSVEHYLQNLLEVVTELPRESHALTFHYLDLIVARLQMNWDQLLERLKPCNVTYYVAVQSNTGNHDQELLKIGFQLLKAASFPTAEECNNRDLEQFHVVLQYYFLNCNASTSTKWRDFLIESMGKTFQSMEVAKTAMVYFGLEQQKNESILNFVNFMSYNENYKELNDGRWLDTVSILESYRFVAEQAGHVEIPNIFNFYDFLTKFKAILREFYAKISLPLIEKEQSLDIASNGAMIFIPQKLRRVLAQSWNSLYEYERDDLSSVLQSSHTHYLANAHTADPNSDALNFSYAYALAQKREIAQAIKFIKNAILEKEPENYRAWHLLALCESTNEDKTISFRIVCSVLQALQQALHDGTSLSVSERWQMIHLKVTQLKITADMFGVEDALELLPELMELLDLALPSDLKDCSLGPEFNKSKEYLQQSVWLFAVQLYMSRSVEDAREALAESKIQTTKFHNLNNDLAEGYMSLAGDKGRALESFEKVLFYDPMNIDAIVGFAKCLMPGTDEEELHKMTPPKTYEPSEDAFLSEKDRSAAFARLKLLLEEIIEKSIEGYYSPEIWWYLAQVYENYGDQERMELSLWNCVKFQELRPIRDFKICNI</sequence>
<dbReference type="GO" id="GO:0005886">
    <property type="term" value="C:plasma membrane"/>
    <property type="evidence" value="ECO:0007669"/>
    <property type="project" value="UniProtKB-SubCell"/>
</dbReference>
<evidence type="ECO:0000256" key="5">
    <source>
        <dbReference type="ARBA" id="ARBA00038251"/>
    </source>
</evidence>
<dbReference type="CDD" id="cd23270">
    <property type="entry name" value="YPP1"/>
    <property type="match status" value="1"/>
</dbReference>
<accession>A0A1G4IZ53</accession>
<comment type="function">
    <text evidence="1">Involved in endocytosis.</text>
</comment>
<protein>
    <recommendedName>
        <fullName evidence="6">Cargo-transport protein YPP1</fullName>
    </recommendedName>
</protein>
<dbReference type="InterPro" id="IPR011990">
    <property type="entry name" value="TPR-like_helical_dom_sf"/>
</dbReference>
<evidence type="ECO:0000256" key="3">
    <source>
        <dbReference type="ARBA" id="ARBA00004463"/>
    </source>
</evidence>
<name>A0A1G4IZ53_9SACH</name>
<organism evidence="7 8">
    <name type="scientific">Lachancea meyersii CBS 8951</name>
    <dbReference type="NCBI Taxonomy" id="1266667"/>
    <lineage>
        <taxon>Eukaryota</taxon>
        <taxon>Fungi</taxon>
        <taxon>Dikarya</taxon>
        <taxon>Ascomycota</taxon>
        <taxon>Saccharomycotina</taxon>
        <taxon>Saccharomycetes</taxon>
        <taxon>Saccharomycetales</taxon>
        <taxon>Saccharomycetaceae</taxon>
        <taxon>Lachancea</taxon>
    </lineage>
</organism>
<dbReference type="EMBL" id="LT598479">
    <property type="protein sequence ID" value="SCU82456.1"/>
    <property type="molecule type" value="Genomic_DNA"/>
</dbReference>
<proteinExistence type="inferred from homology"/>
<keyword evidence="4" id="KW-0254">Endocytosis</keyword>
<evidence type="ECO:0000313" key="7">
    <source>
        <dbReference type="EMBL" id="SCU82456.1"/>
    </source>
</evidence>
<keyword evidence="8" id="KW-1185">Reference proteome</keyword>
<evidence type="ECO:0000256" key="1">
    <source>
        <dbReference type="ARBA" id="ARBA00002550"/>
    </source>
</evidence>
<dbReference type="PANTHER" id="PTHR23083">
    <property type="entry name" value="TETRATRICOPEPTIDE REPEAT PROTEIN, TPR"/>
    <property type="match status" value="1"/>
</dbReference>
<evidence type="ECO:0000256" key="2">
    <source>
        <dbReference type="ARBA" id="ARBA00004413"/>
    </source>
</evidence>
<dbReference type="InterPro" id="IPR051722">
    <property type="entry name" value="Endocytosis_PI4K-reg_protein"/>
</dbReference>
<dbReference type="GO" id="GO:0006897">
    <property type="term" value="P:endocytosis"/>
    <property type="evidence" value="ECO:0007669"/>
    <property type="project" value="UniProtKB-KW"/>
</dbReference>
<dbReference type="SUPFAM" id="SSF48452">
    <property type="entry name" value="TPR-like"/>
    <property type="match status" value="2"/>
</dbReference>